<gene>
    <name evidence="3" type="ORF">J0695_39040</name>
</gene>
<evidence type="ECO:0000256" key="1">
    <source>
        <dbReference type="ARBA" id="ARBA00022448"/>
    </source>
</evidence>
<dbReference type="InterPro" id="IPR003439">
    <property type="entry name" value="ABC_transporter-like_ATP-bd"/>
</dbReference>
<reference evidence="3" key="1">
    <citation type="submission" date="2021-03" db="EMBL/GenBank/DDBJ databases">
        <title>Streptomyces poriferae sp. nov., a novel marine sponge-derived Actinobacteria species with anti-MRSA activity.</title>
        <authorList>
            <person name="Sandoval-Powers M."/>
            <person name="Kralova S."/>
            <person name="Nguyen G.-S."/>
            <person name="Fawwal D."/>
            <person name="Degnes K."/>
            <person name="Klinkenberg G."/>
            <person name="Sletta H."/>
            <person name="Wentzel A."/>
            <person name="Liles M.R."/>
        </authorList>
    </citation>
    <scope>NUCLEOTIDE SEQUENCE</scope>
    <source>
        <strain evidence="3">DSM 41794</strain>
    </source>
</reference>
<dbReference type="InterPro" id="IPR050166">
    <property type="entry name" value="ABC_transporter_ATP-bind"/>
</dbReference>
<dbReference type="PANTHER" id="PTHR42788:SF13">
    <property type="entry name" value="ALIPHATIC SULFONATES IMPORT ATP-BINDING PROTEIN SSUB"/>
    <property type="match status" value="1"/>
</dbReference>
<sequence length="65" mass="6809">MADPHPDPKLQARTLTRTFGRGQKTLAALGPLDLDIPPGEFTCIVGPSGCGKSTLLRIAAGLLRP</sequence>
<dbReference type="SUPFAM" id="SSF52540">
    <property type="entry name" value="P-loop containing nucleoside triphosphate hydrolases"/>
    <property type="match status" value="1"/>
</dbReference>
<comment type="caution">
    <text evidence="3">The sequence shown here is derived from an EMBL/GenBank/DDBJ whole genome shotgun (WGS) entry which is preliminary data.</text>
</comment>
<proteinExistence type="predicted"/>
<accession>A0A939FGJ2</accession>
<organism evidence="3 4">
    <name type="scientific">Streptomyces beijiangensis</name>
    <dbReference type="NCBI Taxonomy" id="163361"/>
    <lineage>
        <taxon>Bacteria</taxon>
        <taxon>Bacillati</taxon>
        <taxon>Actinomycetota</taxon>
        <taxon>Actinomycetes</taxon>
        <taxon>Kitasatosporales</taxon>
        <taxon>Streptomycetaceae</taxon>
        <taxon>Streptomyces</taxon>
    </lineage>
</organism>
<protein>
    <submittedName>
        <fullName evidence="3">ATP-binding cassette domain-containing protein</fullName>
    </submittedName>
</protein>
<dbReference type="Gene3D" id="3.40.50.300">
    <property type="entry name" value="P-loop containing nucleotide triphosphate hydrolases"/>
    <property type="match status" value="1"/>
</dbReference>
<dbReference type="GO" id="GO:0005524">
    <property type="term" value="F:ATP binding"/>
    <property type="evidence" value="ECO:0007669"/>
    <property type="project" value="UniProtKB-KW"/>
</dbReference>
<dbReference type="EMBL" id="JAFLRJ010000780">
    <property type="protein sequence ID" value="MBO0517704.1"/>
    <property type="molecule type" value="Genomic_DNA"/>
</dbReference>
<dbReference type="PANTHER" id="PTHR42788">
    <property type="entry name" value="TAURINE IMPORT ATP-BINDING PROTEIN-RELATED"/>
    <property type="match status" value="1"/>
</dbReference>
<dbReference type="GO" id="GO:0016887">
    <property type="term" value="F:ATP hydrolysis activity"/>
    <property type="evidence" value="ECO:0007669"/>
    <property type="project" value="InterPro"/>
</dbReference>
<keyword evidence="3" id="KW-0547">Nucleotide-binding</keyword>
<keyword evidence="1" id="KW-0813">Transport</keyword>
<evidence type="ECO:0000313" key="3">
    <source>
        <dbReference type="EMBL" id="MBO0517704.1"/>
    </source>
</evidence>
<evidence type="ECO:0000259" key="2">
    <source>
        <dbReference type="Pfam" id="PF00005"/>
    </source>
</evidence>
<name>A0A939FGJ2_9ACTN</name>
<feature type="domain" description="ABC transporter" evidence="2">
    <location>
        <begin position="31"/>
        <end position="65"/>
    </location>
</feature>
<evidence type="ECO:0000313" key="4">
    <source>
        <dbReference type="Proteomes" id="UP000664167"/>
    </source>
</evidence>
<dbReference type="AlphaFoldDB" id="A0A939FGJ2"/>
<keyword evidence="3" id="KW-0067">ATP-binding</keyword>
<keyword evidence="4" id="KW-1185">Reference proteome</keyword>
<feature type="non-terminal residue" evidence="3">
    <location>
        <position position="65"/>
    </location>
</feature>
<dbReference type="RefSeq" id="WP_206969602.1">
    <property type="nucleotide sequence ID" value="NZ_JAFLRJ010000780.1"/>
</dbReference>
<dbReference type="Proteomes" id="UP000664167">
    <property type="component" value="Unassembled WGS sequence"/>
</dbReference>
<dbReference type="Pfam" id="PF00005">
    <property type="entry name" value="ABC_tran"/>
    <property type="match status" value="1"/>
</dbReference>
<dbReference type="InterPro" id="IPR027417">
    <property type="entry name" value="P-loop_NTPase"/>
</dbReference>